<dbReference type="EC" id="2.7.13.3" evidence="3"/>
<dbReference type="GO" id="GO:0005886">
    <property type="term" value="C:plasma membrane"/>
    <property type="evidence" value="ECO:0007669"/>
    <property type="project" value="TreeGrafter"/>
</dbReference>
<feature type="domain" description="HAMP" evidence="13">
    <location>
        <begin position="206"/>
        <end position="261"/>
    </location>
</feature>
<dbReference type="Proteomes" id="UP000199048">
    <property type="component" value="Unassembled WGS sequence"/>
</dbReference>
<keyword evidence="9" id="KW-0902">Two-component regulatory system</keyword>
<dbReference type="PROSITE" id="PS50885">
    <property type="entry name" value="HAMP"/>
    <property type="match status" value="1"/>
</dbReference>
<dbReference type="SMART" id="SM00387">
    <property type="entry name" value="HATPase_c"/>
    <property type="match status" value="1"/>
</dbReference>
<dbReference type="SUPFAM" id="SSF55874">
    <property type="entry name" value="ATPase domain of HSP90 chaperone/DNA topoisomerase II/histidine kinase"/>
    <property type="match status" value="1"/>
</dbReference>
<evidence type="ECO:0000259" key="12">
    <source>
        <dbReference type="PROSITE" id="PS50109"/>
    </source>
</evidence>
<keyword evidence="6 11" id="KW-0812">Transmembrane</keyword>
<dbReference type="STRING" id="582667.SAMN05192568_1001429"/>
<dbReference type="InterPro" id="IPR005467">
    <property type="entry name" value="His_kinase_dom"/>
</dbReference>
<keyword evidence="10 11" id="KW-0472">Membrane</keyword>
<evidence type="ECO:0000256" key="5">
    <source>
        <dbReference type="ARBA" id="ARBA00022679"/>
    </source>
</evidence>
<dbReference type="EMBL" id="FOTK01000001">
    <property type="protein sequence ID" value="SFL18760.1"/>
    <property type="molecule type" value="Genomic_DNA"/>
</dbReference>
<dbReference type="Gene3D" id="3.30.565.10">
    <property type="entry name" value="Histidine kinase-like ATPase, C-terminal domain"/>
    <property type="match status" value="1"/>
</dbReference>
<evidence type="ECO:0000313" key="15">
    <source>
        <dbReference type="Proteomes" id="UP000199048"/>
    </source>
</evidence>
<evidence type="ECO:0000256" key="7">
    <source>
        <dbReference type="ARBA" id="ARBA00022777"/>
    </source>
</evidence>
<protein>
    <recommendedName>
        <fullName evidence="3">histidine kinase</fullName>
        <ecNumber evidence="3">2.7.13.3</ecNumber>
    </recommendedName>
</protein>
<organism evidence="14 15">
    <name type="scientific">Methylobacterium pseudosasicola</name>
    <dbReference type="NCBI Taxonomy" id="582667"/>
    <lineage>
        <taxon>Bacteria</taxon>
        <taxon>Pseudomonadati</taxon>
        <taxon>Pseudomonadota</taxon>
        <taxon>Alphaproteobacteria</taxon>
        <taxon>Hyphomicrobiales</taxon>
        <taxon>Methylobacteriaceae</taxon>
        <taxon>Methylobacterium</taxon>
    </lineage>
</organism>
<evidence type="ECO:0000256" key="8">
    <source>
        <dbReference type="ARBA" id="ARBA00022989"/>
    </source>
</evidence>
<evidence type="ECO:0000313" key="14">
    <source>
        <dbReference type="EMBL" id="SFL18760.1"/>
    </source>
</evidence>
<dbReference type="SUPFAM" id="SSF47384">
    <property type="entry name" value="Homodimeric domain of signal transducing histidine kinase"/>
    <property type="match status" value="1"/>
</dbReference>
<dbReference type="GO" id="GO:0000155">
    <property type="term" value="F:phosphorelay sensor kinase activity"/>
    <property type="evidence" value="ECO:0007669"/>
    <property type="project" value="InterPro"/>
</dbReference>
<keyword evidence="5" id="KW-0808">Transferase</keyword>
<reference evidence="15" key="1">
    <citation type="submission" date="2016-10" db="EMBL/GenBank/DDBJ databases">
        <authorList>
            <person name="Varghese N."/>
            <person name="Submissions S."/>
        </authorList>
    </citation>
    <scope>NUCLEOTIDE SEQUENCE [LARGE SCALE GENOMIC DNA]</scope>
    <source>
        <strain evidence="15">BL36</strain>
    </source>
</reference>
<dbReference type="AlphaFoldDB" id="A0A1I4FN92"/>
<dbReference type="PANTHER" id="PTHR45436:SF5">
    <property type="entry name" value="SENSOR HISTIDINE KINASE TRCS"/>
    <property type="match status" value="1"/>
</dbReference>
<gene>
    <name evidence="14" type="ORF">SAMN05192568_1001429</name>
</gene>
<keyword evidence="7 14" id="KW-0418">Kinase</keyword>
<dbReference type="Gene3D" id="1.10.287.130">
    <property type="match status" value="1"/>
</dbReference>
<evidence type="ECO:0000256" key="4">
    <source>
        <dbReference type="ARBA" id="ARBA00022553"/>
    </source>
</evidence>
<evidence type="ECO:0000256" key="11">
    <source>
        <dbReference type="SAM" id="Phobius"/>
    </source>
</evidence>
<feature type="transmembrane region" description="Helical" evidence="11">
    <location>
        <begin position="35"/>
        <end position="56"/>
    </location>
</feature>
<dbReference type="InterPro" id="IPR003660">
    <property type="entry name" value="HAMP_dom"/>
</dbReference>
<evidence type="ECO:0000256" key="2">
    <source>
        <dbReference type="ARBA" id="ARBA00004370"/>
    </source>
</evidence>
<proteinExistence type="predicted"/>
<keyword evidence="8 11" id="KW-1133">Transmembrane helix</keyword>
<evidence type="ECO:0000256" key="10">
    <source>
        <dbReference type="ARBA" id="ARBA00023136"/>
    </source>
</evidence>
<name>A0A1I4FN92_9HYPH</name>
<evidence type="ECO:0000256" key="1">
    <source>
        <dbReference type="ARBA" id="ARBA00000085"/>
    </source>
</evidence>
<dbReference type="PRINTS" id="PR00344">
    <property type="entry name" value="BCTRLSENSOR"/>
</dbReference>
<sequence length="482" mass="50980">MGVAVESDTVAAPAAAASRELPERRPTRLGLSGRLFLVTVAFVVVAEVLTYVPAVANYRIEWMSDRVAAAQVAALVLDGRTGEPVSEALESRLLAGVNARAIAVRGGGAQRLLAIEPVPETVSDTVDLRDVTALSTIRGAWRTLVAPVRDPIRVIGEGGIGFDRVEILLDEAPLRAAMIDYALRLLVSSLIIAASAAGLVFVVLQVLIVRPVRRLATSITAFAENPEDAGRIIAPSRRRDEIGQAELALGRMQRILAEQLRQKRRLAELGLAVSKVSHELRNLLTGAQLLGDRLEDTADPMVQRVAPRLVAAIARAIRFCEASLAYGRVSERAPKLSATPLAPLFAELPDLAALASHAVRVVVEAGECRVQADPEQLSRALANLVRNAVQALDGAGVPDAEVRVAASRDEPGRVTILVTDNGPGLPERARENLFSPFQGSTRSGGTGLGLPIAAELIAINGGSLTLDPGEGGARFRIVLAEA</sequence>
<dbReference type="InterPro" id="IPR036890">
    <property type="entry name" value="HATPase_C_sf"/>
</dbReference>
<dbReference type="PANTHER" id="PTHR45436">
    <property type="entry name" value="SENSOR HISTIDINE KINASE YKOH"/>
    <property type="match status" value="1"/>
</dbReference>
<keyword evidence="15" id="KW-1185">Reference proteome</keyword>
<dbReference type="InterPro" id="IPR036097">
    <property type="entry name" value="HisK_dim/P_sf"/>
</dbReference>
<comment type="subcellular location">
    <subcellularLocation>
        <location evidence="2">Membrane</location>
    </subcellularLocation>
</comment>
<dbReference type="InterPro" id="IPR050428">
    <property type="entry name" value="TCS_sensor_his_kinase"/>
</dbReference>
<accession>A0A1I4FN92</accession>
<evidence type="ECO:0000256" key="6">
    <source>
        <dbReference type="ARBA" id="ARBA00022692"/>
    </source>
</evidence>
<dbReference type="PROSITE" id="PS50109">
    <property type="entry name" value="HIS_KIN"/>
    <property type="match status" value="1"/>
</dbReference>
<comment type="catalytic activity">
    <reaction evidence="1">
        <text>ATP + protein L-histidine = ADP + protein N-phospho-L-histidine.</text>
        <dbReference type="EC" id="2.7.13.3"/>
    </reaction>
</comment>
<evidence type="ECO:0000256" key="9">
    <source>
        <dbReference type="ARBA" id="ARBA00023012"/>
    </source>
</evidence>
<evidence type="ECO:0000259" key="13">
    <source>
        <dbReference type="PROSITE" id="PS50885"/>
    </source>
</evidence>
<evidence type="ECO:0000256" key="3">
    <source>
        <dbReference type="ARBA" id="ARBA00012438"/>
    </source>
</evidence>
<dbReference type="InterPro" id="IPR003594">
    <property type="entry name" value="HATPase_dom"/>
</dbReference>
<feature type="domain" description="Histidine kinase" evidence="12">
    <location>
        <begin position="275"/>
        <end position="482"/>
    </location>
</feature>
<feature type="transmembrane region" description="Helical" evidence="11">
    <location>
        <begin position="185"/>
        <end position="208"/>
    </location>
</feature>
<keyword evidence="4" id="KW-0597">Phosphoprotein</keyword>
<dbReference type="Pfam" id="PF02518">
    <property type="entry name" value="HATPase_c"/>
    <property type="match status" value="1"/>
</dbReference>
<dbReference type="InterPro" id="IPR004358">
    <property type="entry name" value="Sig_transdc_His_kin-like_C"/>
</dbReference>